<proteinExistence type="predicted"/>
<organism evidence="1 2">
    <name type="scientific">Setaria italica</name>
    <name type="common">Foxtail millet</name>
    <name type="synonym">Panicum italicum</name>
    <dbReference type="NCBI Taxonomy" id="4555"/>
    <lineage>
        <taxon>Eukaryota</taxon>
        <taxon>Viridiplantae</taxon>
        <taxon>Streptophyta</taxon>
        <taxon>Embryophyta</taxon>
        <taxon>Tracheophyta</taxon>
        <taxon>Spermatophyta</taxon>
        <taxon>Magnoliopsida</taxon>
        <taxon>Liliopsida</taxon>
        <taxon>Poales</taxon>
        <taxon>Poaceae</taxon>
        <taxon>PACMAD clade</taxon>
        <taxon>Panicoideae</taxon>
        <taxon>Panicodae</taxon>
        <taxon>Paniceae</taxon>
        <taxon>Cenchrinae</taxon>
        <taxon>Setaria</taxon>
    </lineage>
</organism>
<dbReference type="EMBL" id="AGNK02002764">
    <property type="status" value="NOT_ANNOTATED_CDS"/>
    <property type="molecule type" value="Genomic_DNA"/>
</dbReference>
<reference evidence="2" key="1">
    <citation type="journal article" date="2012" name="Nat. Biotechnol.">
        <title>Reference genome sequence of the model plant Setaria.</title>
        <authorList>
            <person name="Bennetzen J.L."/>
            <person name="Schmutz J."/>
            <person name="Wang H."/>
            <person name="Percifield R."/>
            <person name="Hawkins J."/>
            <person name="Pontaroli A.C."/>
            <person name="Estep M."/>
            <person name="Feng L."/>
            <person name="Vaughn J.N."/>
            <person name="Grimwood J."/>
            <person name="Jenkins J."/>
            <person name="Barry K."/>
            <person name="Lindquist E."/>
            <person name="Hellsten U."/>
            <person name="Deshpande S."/>
            <person name="Wang X."/>
            <person name="Wu X."/>
            <person name="Mitros T."/>
            <person name="Triplett J."/>
            <person name="Yang X."/>
            <person name="Ye C.Y."/>
            <person name="Mauro-Herrera M."/>
            <person name="Wang L."/>
            <person name="Li P."/>
            <person name="Sharma M."/>
            <person name="Sharma R."/>
            <person name="Ronald P.C."/>
            <person name="Panaud O."/>
            <person name="Kellogg E.A."/>
            <person name="Brutnell T.P."/>
            <person name="Doust A.N."/>
            <person name="Tuskan G.A."/>
            <person name="Rokhsar D."/>
            <person name="Devos K.M."/>
        </authorList>
    </citation>
    <scope>NUCLEOTIDE SEQUENCE [LARGE SCALE GENOMIC DNA]</scope>
    <source>
        <strain evidence="2">cv. Yugu1</strain>
    </source>
</reference>
<keyword evidence="2" id="KW-1185">Reference proteome</keyword>
<sequence length="74" mass="8495">MPKITSWNYMLESGHNAHKQLSLLPCCSFEHSAIRQECYSYQRAVYPLACTKNNATEAKSLRTNQNYAQQQSLP</sequence>
<dbReference type="InParanoid" id="K3XST4"/>
<reference evidence="1" key="2">
    <citation type="submission" date="2018-08" db="UniProtKB">
        <authorList>
            <consortium name="EnsemblPlants"/>
        </authorList>
    </citation>
    <scope>IDENTIFICATION</scope>
    <source>
        <strain evidence="1">Yugu1</strain>
    </source>
</reference>
<evidence type="ECO:0000313" key="2">
    <source>
        <dbReference type="Proteomes" id="UP000004995"/>
    </source>
</evidence>
<protein>
    <submittedName>
        <fullName evidence="1">Uncharacterized protein</fullName>
    </submittedName>
</protein>
<dbReference type="AlphaFoldDB" id="K3XST4"/>
<dbReference type="Proteomes" id="UP000004995">
    <property type="component" value="Unassembled WGS sequence"/>
</dbReference>
<dbReference type="HOGENOM" id="CLU_2692470_0_0_1"/>
<accession>K3XST4</accession>
<dbReference type="Gramene" id="KQL03451">
    <property type="protein sequence ID" value="KQL03451"/>
    <property type="gene ID" value="SETIT_004987mg"/>
</dbReference>
<evidence type="ECO:0000313" key="1">
    <source>
        <dbReference type="EnsemblPlants" id="KQL03451"/>
    </source>
</evidence>
<dbReference type="EnsemblPlants" id="KQL03451">
    <property type="protein sequence ID" value="KQL03451"/>
    <property type="gene ID" value="SETIT_004987mg"/>
</dbReference>
<name>K3XST4_SETIT</name>